<protein>
    <submittedName>
        <fullName evidence="1">Uncharacterized protein</fullName>
    </submittedName>
</protein>
<name>A0A1F7IH45_9BACT</name>
<sequence length="112" mass="13153">MITNKLFKLEKDIAQLLLEKLESSTITLERASEIAGFVIKSLPDNLTDEQLSKILLKLDDQFIELANIVNIHFMEYQEKKRQNLISQAQDLIHQNKLEQANNLMKDYFYKKI</sequence>
<dbReference type="AlphaFoldDB" id="A0A1F7IH45"/>
<proteinExistence type="predicted"/>
<evidence type="ECO:0000313" key="1">
    <source>
        <dbReference type="EMBL" id="OGK42702.1"/>
    </source>
</evidence>
<accession>A0A1F7IH45</accession>
<dbReference type="Proteomes" id="UP000179270">
    <property type="component" value="Unassembled WGS sequence"/>
</dbReference>
<dbReference type="EMBL" id="MGAF01000005">
    <property type="protein sequence ID" value="OGK42702.1"/>
    <property type="molecule type" value="Genomic_DNA"/>
</dbReference>
<organism evidence="1 2">
    <name type="scientific">Candidatus Roizmanbacteria bacterium RIFCSPLOWO2_01_FULL_35_13</name>
    <dbReference type="NCBI Taxonomy" id="1802055"/>
    <lineage>
        <taxon>Bacteria</taxon>
        <taxon>Candidatus Roizmaniibacteriota</taxon>
    </lineage>
</organism>
<reference evidence="1 2" key="1">
    <citation type="journal article" date="2016" name="Nat. Commun.">
        <title>Thousands of microbial genomes shed light on interconnected biogeochemical processes in an aquifer system.</title>
        <authorList>
            <person name="Anantharaman K."/>
            <person name="Brown C.T."/>
            <person name="Hug L.A."/>
            <person name="Sharon I."/>
            <person name="Castelle C.J."/>
            <person name="Probst A.J."/>
            <person name="Thomas B.C."/>
            <person name="Singh A."/>
            <person name="Wilkins M.J."/>
            <person name="Karaoz U."/>
            <person name="Brodie E.L."/>
            <person name="Williams K.H."/>
            <person name="Hubbard S.S."/>
            <person name="Banfield J.F."/>
        </authorList>
    </citation>
    <scope>NUCLEOTIDE SEQUENCE [LARGE SCALE GENOMIC DNA]</scope>
</reference>
<gene>
    <name evidence="1" type="ORF">A3A74_00145</name>
</gene>
<evidence type="ECO:0000313" key="2">
    <source>
        <dbReference type="Proteomes" id="UP000179270"/>
    </source>
</evidence>
<comment type="caution">
    <text evidence="1">The sequence shown here is derived from an EMBL/GenBank/DDBJ whole genome shotgun (WGS) entry which is preliminary data.</text>
</comment>